<reference evidence="8" key="2">
    <citation type="journal article" date="2010" name="PLoS Genet.">
        <title>Structure, function, and evolution of the Thiomonas spp. genome.</title>
        <authorList>
            <person name="Arsene-Ploetze F."/>
            <person name="Koechler S."/>
            <person name="Marchal M."/>
            <person name="Coppee J.Y."/>
            <person name="Chandler M."/>
            <person name="Bonnefoy V."/>
            <person name="Brochier-Armanet C."/>
            <person name="Barakat M."/>
            <person name="Barbe V."/>
            <person name="Battaglia-Brunet F."/>
            <person name="Bruneel O."/>
            <person name="Bryan C.G."/>
            <person name="Cleiss-Arnold J."/>
            <person name="Cruveiller S."/>
            <person name="Erhardt M."/>
            <person name="Heinrich-Salmeron A."/>
            <person name="Hommais F."/>
            <person name="Joulian C."/>
            <person name="Krin E."/>
            <person name="Lieutaud A."/>
            <person name="Lievremont D."/>
            <person name="Michel C."/>
            <person name="Muller D."/>
            <person name="Ortet P."/>
            <person name="Proux C."/>
            <person name="Siguier P."/>
            <person name="Roche D."/>
            <person name="Rouy Z."/>
            <person name="Salvignol G."/>
            <person name="Slyemi D."/>
            <person name="Talla E."/>
            <person name="Weiss S."/>
            <person name="Weissenbach J."/>
            <person name="Medigue C."/>
            <person name="Bertin P.N."/>
        </authorList>
    </citation>
    <scope>NUCLEOTIDE SEQUENCE [LARGE SCALE GENOMIC DNA]</scope>
    <source>
        <strain evidence="8">DSM 22701 / CIP 110005 / 3As</strain>
    </source>
</reference>
<keyword evidence="9" id="KW-1185">Reference proteome</keyword>
<dbReference type="AlphaFoldDB" id="D6CNL4"/>
<organism evidence="6 8">
    <name type="scientific">Thiomonas arsenitoxydans (strain DSM 22701 / CIP 110005 / 3As)</name>
    <dbReference type="NCBI Taxonomy" id="426114"/>
    <lineage>
        <taxon>Bacteria</taxon>
        <taxon>Pseudomonadati</taxon>
        <taxon>Pseudomonadota</taxon>
        <taxon>Betaproteobacteria</taxon>
        <taxon>Burkholderiales</taxon>
        <taxon>Thiomonas</taxon>
    </lineage>
</organism>
<dbReference type="Pfam" id="PF18321">
    <property type="entry name" value="3HCDH_RFF"/>
    <property type="match status" value="1"/>
</dbReference>
<dbReference type="InterPro" id="IPR006176">
    <property type="entry name" value="3-OHacyl-CoA_DH_NAD-bd"/>
</dbReference>
<dbReference type="PANTHER" id="PTHR48075">
    <property type="entry name" value="3-HYDROXYACYL-COA DEHYDROGENASE FAMILY PROTEIN"/>
    <property type="match status" value="1"/>
</dbReference>
<dbReference type="GO" id="GO:0006635">
    <property type="term" value="P:fatty acid beta-oxidation"/>
    <property type="evidence" value="ECO:0007669"/>
    <property type="project" value="TreeGrafter"/>
</dbReference>
<dbReference type="EC" id="1.1.1.157" evidence="6 7"/>
<protein>
    <submittedName>
        <fullName evidence="6 7">3-hydroxybutyryl-CoA dehydrogenase</fullName>
        <ecNumber evidence="6 7">1.1.1.157</ecNumber>
    </submittedName>
</protein>
<proteinExistence type="inferred from homology"/>
<dbReference type="GO" id="GO:0008691">
    <property type="term" value="F:3-hydroxybutyryl-CoA dehydrogenase activity"/>
    <property type="evidence" value="ECO:0007669"/>
    <property type="project" value="UniProtKB-EC"/>
</dbReference>
<accession>D6CNL4</accession>
<evidence type="ECO:0000313" key="8">
    <source>
        <dbReference type="Proteomes" id="UP000002372"/>
    </source>
</evidence>
<evidence type="ECO:0000259" key="5">
    <source>
        <dbReference type="Pfam" id="PF18321"/>
    </source>
</evidence>
<feature type="domain" description="3-hydroxyacyl-CoA dehydrogenase C-terminal" evidence="3">
    <location>
        <begin position="420"/>
        <end position="496"/>
    </location>
</feature>
<dbReference type="HOGENOM" id="CLU_009834_2_2_4"/>
<reference evidence="6" key="3">
    <citation type="submission" date="2010-07" db="EMBL/GenBank/DDBJ databases">
        <authorList>
            <person name="Genoscope - CEA"/>
        </authorList>
    </citation>
    <scope>NUCLEOTIDE SEQUENCE</scope>
    <source>
        <strain evidence="6">3As</strain>
    </source>
</reference>
<feature type="domain" description="3-hydroxyacyl-CoA dehydrogenase C-terminal" evidence="3">
    <location>
        <begin position="191"/>
        <end position="288"/>
    </location>
</feature>
<dbReference type="Gene3D" id="3.40.50.720">
    <property type="entry name" value="NAD(P)-binding Rossmann-like Domain"/>
    <property type="match status" value="1"/>
</dbReference>
<feature type="domain" description="3-hydroxybutyryl-CoA dehydrogenase reduced Rossmann-fold" evidence="5">
    <location>
        <begin position="351"/>
        <end position="418"/>
    </location>
</feature>
<name>D6CNL4_THIA3</name>
<dbReference type="RefSeq" id="WP_013107392.1">
    <property type="nucleotide sequence ID" value="NC_014145.1"/>
</dbReference>
<gene>
    <name evidence="7" type="primary">paaH</name>
    <name evidence="6" type="ordered locus">THI_3559</name>
    <name evidence="7" type="ORF">THICB1_70007</name>
</gene>
<dbReference type="Gene3D" id="1.10.1040.10">
    <property type="entry name" value="N-(1-d-carboxylethyl)-l-norvaline Dehydrogenase, domain 2"/>
    <property type="match status" value="1"/>
</dbReference>
<evidence type="ECO:0000256" key="2">
    <source>
        <dbReference type="ARBA" id="ARBA00023002"/>
    </source>
</evidence>
<dbReference type="KEGG" id="thi:THI_3559"/>
<keyword evidence="2 6" id="KW-0560">Oxidoreductase</keyword>
<evidence type="ECO:0000313" key="6">
    <source>
        <dbReference type="EMBL" id="CAZ90142.1"/>
    </source>
</evidence>
<dbReference type="eggNOG" id="COG1250">
    <property type="taxonomic scope" value="Bacteria"/>
</dbReference>
<evidence type="ECO:0000259" key="3">
    <source>
        <dbReference type="Pfam" id="PF00725"/>
    </source>
</evidence>
<dbReference type="Proteomes" id="UP000078599">
    <property type="component" value="Unassembled WGS sequence"/>
</dbReference>
<dbReference type="InterPro" id="IPR008927">
    <property type="entry name" value="6-PGluconate_DH-like_C_sf"/>
</dbReference>
<dbReference type="EMBL" id="FP475956">
    <property type="protein sequence ID" value="CAZ90142.1"/>
    <property type="molecule type" value="Genomic_DNA"/>
</dbReference>
<dbReference type="InterPro" id="IPR041040">
    <property type="entry name" value="3HCDH_RFF"/>
</dbReference>
<feature type="domain" description="3-hydroxyacyl-CoA dehydrogenase NAD binding" evidence="4">
    <location>
        <begin position="11"/>
        <end position="186"/>
    </location>
</feature>
<comment type="similarity">
    <text evidence="1">Belongs to the 3-hydroxyacyl-CoA dehydrogenase family.</text>
</comment>
<dbReference type="SUPFAM" id="SSF48179">
    <property type="entry name" value="6-phosphogluconate dehydrogenase C-terminal domain-like"/>
    <property type="match status" value="2"/>
</dbReference>
<dbReference type="Pfam" id="PF02737">
    <property type="entry name" value="3HCDH_N"/>
    <property type="match status" value="1"/>
</dbReference>
<dbReference type="InterPro" id="IPR006108">
    <property type="entry name" value="3HC_DH_C"/>
</dbReference>
<reference evidence="7 9" key="4">
    <citation type="submission" date="2015-03" db="EMBL/GenBank/DDBJ databases">
        <authorList>
            <person name="Regsiter A."/>
            <person name="william w."/>
        </authorList>
    </citation>
    <scope>NUCLEOTIDE SEQUENCE [LARGE SCALE GENOMIC DNA]</scope>
    <source>
        <strain evidence="7 9">CB1</strain>
    </source>
</reference>
<evidence type="ECO:0000259" key="4">
    <source>
        <dbReference type="Pfam" id="PF02737"/>
    </source>
</evidence>
<reference key="1">
    <citation type="submission" date="2009-07" db="EMBL/GenBank/DDBJ databases">
        <authorList>
            <person name="Genoscope - CEA"/>
        </authorList>
    </citation>
    <scope>NUCLEOTIDE SEQUENCE</scope>
    <source>
        <strain>3As</strain>
    </source>
</reference>
<sequence>MDAMMTARSRVWVLGAGSMGAGIAQLAAQAGHAVCLYDTRAPALERALSAIAADLDGAVSRGKLSPEQRQAIFERIQPTNDIESGRGSGIVIEAITEDLSAKQEILGSVQAFVADDALLLSNTSSLSITAIAAALHRPQRVAGWHFFNPAVRMKLVEIIPGLQTDSSVVETLRTLSQEWGKIPVVAPNGPGFIVNRVARPYYAEAWRLLAEGAAPAAAIDALLRQCGGFALGPFELMDLIGHDINLAVTESVFRSTGYDSRYAPALMQQELVRAGRLGRKSGNGVYQYRDGATTVPEVEATKPANVLPMVRYAAVLKSLAPLVDRLRQAGVALVLDSLLPEDALGVGAATVVLTDGRIAAQRAAEESCPSLILLDLALDFASTPLLGACATDAARSDLAVLAAALAMTGLKLIELADVAGLVVARIVAMLVNEAADLASWNAVRAADIDLAMRLGTAYPRGPLVWGQTLGPARVHALLHNLFDHYGDFRYRAAPRLSAARWTGAALDA</sequence>
<dbReference type="InterPro" id="IPR036291">
    <property type="entry name" value="NAD(P)-bd_dom_sf"/>
</dbReference>
<dbReference type="PANTHER" id="PTHR48075:SF5">
    <property type="entry name" value="3-HYDROXYBUTYRYL-COA DEHYDROGENASE"/>
    <property type="match status" value="1"/>
</dbReference>
<dbReference type="GO" id="GO:0070403">
    <property type="term" value="F:NAD+ binding"/>
    <property type="evidence" value="ECO:0007669"/>
    <property type="project" value="InterPro"/>
</dbReference>
<dbReference type="FunFam" id="3.40.50.720:FF:000009">
    <property type="entry name" value="Fatty oxidation complex, alpha subunit"/>
    <property type="match status" value="1"/>
</dbReference>
<evidence type="ECO:0000313" key="7">
    <source>
        <dbReference type="EMBL" id="CQR36861.1"/>
    </source>
</evidence>
<dbReference type="Pfam" id="PF00725">
    <property type="entry name" value="3HCDH"/>
    <property type="match status" value="2"/>
</dbReference>
<dbReference type="InterPro" id="IPR013328">
    <property type="entry name" value="6PGD_dom2"/>
</dbReference>
<dbReference type="SUPFAM" id="SSF51735">
    <property type="entry name" value="NAD(P)-binding Rossmann-fold domains"/>
    <property type="match status" value="1"/>
</dbReference>
<dbReference type="InterPro" id="IPR006180">
    <property type="entry name" value="3-OHacyl-CoA_DH_CS"/>
</dbReference>
<evidence type="ECO:0000256" key="1">
    <source>
        <dbReference type="ARBA" id="ARBA00009463"/>
    </source>
</evidence>
<dbReference type="Gene3D" id="1.10.1040.50">
    <property type="match status" value="1"/>
</dbReference>
<dbReference type="PROSITE" id="PS00067">
    <property type="entry name" value="3HCDH"/>
    <property type="match status" value="1"/>
</dbReference>
<dbReference type="EMBL" id="CTRI01000029">
    <property type="protein sequence ID" value="CQR36861.1"/>
    <property type="molecule type" value="Genomic_DNA"/>
</dbReference>
<evidence type="ECO:0000313" key="9">
    <source>
        <dbReference type="Proteomes" id="UP000078599"/>
    </source>
</evidence>
<dbReference type="NCBIfam" id="NF006124">
    <property type="entry name" value="PRK08268.1"/>
    <property type="match status" value="1"/>
</dbReference>
<dbReference type="Proteomes" id="UP000002372">
    <property type="component" value="Chromosome"/>
</dbReference>